<protein>
    <submittedName>
        <fullName evidence="5">Uncharacterized protein</fullName>
    </submittedName>
</protein>
<evidence type="ECO:0000256" key="3">
    <source>
        <dbReference type="SAM" id="SignalP"/>
    </source>
</evidence>
<evidence type="ECO:0000313" key="5">
    <source>
        <dbReference type="WBParaSite" id="sdigi.contig99.g4296.t1"/>
    </source>
</evidence>
<keyword evidence="4" id="KW-1185">Reference proteome</keyword>
<feature type="region of interest" description="Disordered" evidence="1">
    <location>
        <begin position="179"/>
        <end position="219"/>
    </location>
</feature>
<evidence type="ECO:0000313" key="4">
    <source>
        <dbReference type="Proteomes" id="UP000887581"/>
    </source>
</evidence>
<dbReference type="AlphaFoldDB" id="A0A915Q8A7"/>
<proteinExistence type="predicted"/>
<keyword evidence="2" id="KW-0472">Membrane</keyword>
<evidence type="ECO:0000256" key="1">
    <source>
        <dbReference type="SAM" id="MobiDB-lite"/>
    </source>
</evidence>
<dbReference type="WBParaSite" id="sdigi.contig99.g4296.t1">
    <property type="protein sequence ID" value="sdigi.contig99.g4296.t1"/>
    <property type="gene ID" value="sdigi.contig99.g4296"/>
</dbReference>
<feature type="signal peptide" evidence="3">
    <location>
        <begin position="1"/>
        <end position="38"/>
    </location>
</feature>
<sequence length="219" mass="24655">MIADAEDSRWLSTSKQNLFLFFFLLLSVLVNVSEQSTASESETETIEGWNRSLDMNVTANETDSEANDKLLVILKTSKAQISTARNNSAEKFCIGELCVSFPVFTAIISIPTIIILTAFIIFLSHGSQWKRNYQVDAKKSHTPGRLMPLQLDHLNSSKEIDSAKYTRFSEDSEINVEEAKPLRNLSEESELSRSVMASLSSEQEDENDSQKKSLIKKKH</sequence>
<name>A0A915Q8A7_9BILA</name>
<keyword evidence="2" id="KW-1133">Transmembrane helix</keyword>
<feature type="chain" id="PRO_5037148465" evidence="3">
    <location>
        <begin position="39"/>
        <end position="219"/>
    </location>
</feature>
<keyword evidence="3" id="KW-0732">Signal</keyword>
<reference evidence="5" key="1">
    <citation type="submission" date="2022-11" db="UniProtKB">
        <authorList>
            <consortium name="WormBaseParasite"/>
        </authorList>
    </citation>
    <scope>IDENTIFICATION</scope>
</reference>
<dbReference type="Proteomes" id="UP000887581">
    <property type="component" value="Unplaced"/>
</dbReference>
<feature type="transmembrane region" description="Helical" evidence="2">
    <location>
        <begin position="101"/>
        <end position="123"/>
    </location>
</feature>
<accession>A0A915Q8A7</accession>
<evidence type="ECO:0000256" key="2">
    <source>
        <dbReference type="SAM" id="Phobius"/>
    </source>
</evidence>
<keyword evidence="2" id="KW-0812">Transmembrane</keyword>
<organism evidence="4 5">
    <name type="scientific">Setaria digitata</name>
    <dbReference type="NCBI Taxonomy" id="48799"/>
    <lineage>
        <taxon>Eukaryota</taxon>
        <taxon>Metazoa</taxon>
        <taxon>Ecdysozoa</taxon>
        <taxon>Nematoda</taxon>
        <taxon>Chromadorea</taxon>
        <taxon>Rhabditida</taxon>
        <taxon>Spirurina</taxon>
        <taxon>Spiruromorpha</taxon>
        <taxon>Filarioidea</taxon>
        <taxon>Setariidae</taxon>
        <taxon>Setaria</taxon>
    </lineage>
</organism>